<sequence length="113" mass="13092">QQELRSKREQEVAVLKRSLEEEASAHEAALADHRHKHSQELQMLNEQHDQLKKTKAVTLPPVRKADSTEKKSARNSAVALFQQQKFTFYILKFIHSISYEMKAEPDDSKQPSH</sequence>
<keyword evidence="1" id="KW-0175">Coiled coil</keyword>
<evidence type="ECO:0000256" key="1">
    <source>
        <dbReference type="ARBA" id="ARBA00023054"/>
    </source>
</evidence>
<dbReference type="EMBL" id="CAKXAJ010001313">
    <property type="protein sequence ID" value="CAH2207791.1"/>
    <property type="molecule type" value="Genomic_DNA"/>
</dbReference>
<feature type="non-terminal residue" evidence="4">
    <location>
        <position position="1"/>
    </location>
</feature>
<dbReference type="Proteomes" id="UP000838756">
    <property type="component" value="Unassembled WGS sequence"/>
</dbReference>
<feature type="domain" description="Myosin tail" evidence="3">
    <location>
        <begin position="1"/>
        <end position="57"/>
    </location>
</feature>
<keyword evidence="5" id="KW-1185">Reference proteome</keyword>
<protein>
    <submittedName>
        <fullName evidence="4">Jg651 protein</fullName>
    </submittedName>
</protein>
<comment type="caution">
    <text evidence="4">The sequence shown here is derived from an EMBL/GenBank/DDBJ whole genome shotgun (WGS) entry which is preliminary data.</text>
</comment>
<dbReference type="GO" id="GO:0016459">
    <property type="term" value="C:myosin complex"/>
    <property type="evidence" value="ECO:0007669"/>
    <property type="project" value="InterPro"/>
</dbReference>
<evidence type="ECO:0000256" key="2">
    <source>
        <dbReference type="SAM" id="MobiDB-lite"/>
    </source>
</evidence>
<dbReference type="Pfam" id="PF01576">
    <property type="entry name" value="Myosin_tail_1"/>
    <property type="match status" value="1"/>
</dbReference>
<organism evidence="4 5">
    <name type="scientific">Pararge aegeria aegeria</name>
    <dbReference type="NCBI Taxonomy" id="348720"/>
    <lineage>
        <taxon>Eukaryota</taxon>
        <taxon>Metazoa</taxon>
        <taxon>Ecdysozoa</taxon>
        <taxon>Arthropoda</taxon>
        <taxon>Hexapoda</taxon>
        <taxon>Insecta</taxon>
        <taxon>Pterygota</taxon>
        <taxon>Neoptera</taxon>
        <taxon>Endopterygota</taxon>
        <taxon>Lepidoptera</taxon>
        <taxon>Glossata</taxon>
        <taxon>Ditrysia</taxon>
        <taxon>Papilionoidea</taxon>
        <taxon>Nymphalidae</taxon>
        <taxon>Satyrinae</taxon>
        <taxon>Satyrini</taxon>
        <taxon>Parargina</taxon>
        <taxon>Pararge</taxon>
    </lineage>
</organism>
<reference evidence="4" key="1">
    <citation type="submission" date="2022-03" db="EMBL/GenBank/DDBJ databases">
        <authorList>
            <person name="Lindestad O."/>
        </authorList>
    </citation>
    <scope>NUCLEOTIDE SEQUENCE</scope>
</reference>
<accession>A0A8S4QHN6</accession>
<feature type="compositionally biased region" description="Basic and acidic residues" evidence="2">
    <location>
        <begin position="63"/>
        <end position="72"/>
    </location>
</feature>
<dbReference type="AlphaFoldDB" id="A0A8S4QHN6"/>
<evidence type="ECO:0000313" key="5">
    <source>
        <dbReference type="Proteomes" id="UP000838756"/>
    </source>
</evidence>
<proteinExistence type="predicted"/>
<gene>
    <name evidence="4" type="primary">jg651</name>
    <name evidence="4" type="ORF">PAEG_LOCUS411</name>
</gene>
<dbReference type="InterPro" id="IPR002928">
    <property type="entry name" value="Myosin_tail"/>
</dbReference>
<name>A0A8S4QHN6_9NEOP</name>
<feature type="region of interest" description="Disordered" evidence="2">
    <location>
        <begin position="52"/>
        <end position="75"/>
    </location>
</feature>
<evidence type="ECO:0000313" key="4">
    <source>
        <dbReference type="EMBL" id="CAH2207791.1"/>
    </source>
</evidence>
<evidence type="ECO:0000259" key="3">
    <source>
        <dbReference type="Pfam" id="PF01576"/>
    </source>
</evidence>